<keyword evidence="2" id="KW-1185">Reference proteome</keyword>
<organism evidence="1 2">
    <name type="scientific">Willisornis vidua</name>
    <name type="common">Xingu scale-backed antbird</name>
    <dbReference type="NCBI Taxonomy" id="1566151"/>
    <lineage>
        <taxon>Eukaryota</taxon>
        <taxon>Metazoa</taxon>
        <taxon>Chordata</taxon>
        <taxon>Craniata</taxon>
        <taxon>Vertebrata</taxon>
        <taxon>Euteleostomi</taxon>
        <taxon>Archelosauria</taxon>
        <taxon>Archosauria</taxon>
        <taxon>Dinosauria</taxon>
        <taxon>Saurischia</taxon>
        <taxon>Theropoda</taxon>
        <taxon>Coelurosauria</taxon>
        <taxon>Aves</taxon>
        <taxon>Neognathae</taxon>
        <taxon>Neoaves</taxon>
        <taxon>Telluraves</taxon>
        <taxon>Australaves</taxon>
        <taxon>Passeriformes</taxon>
        <taxon>Thamnophilidae</taxon>
        <taxon>Willisornis</taxon>
    </lineage>
</organism>
<name>A0ABQ9D155_9PASS</name>
<dbReference type="EMBL" id="WHWB01034428">
    <property type="protein sequence ID" value="KAJ7410127.1"/>
    <property type="molecule type" value="Genomic_DNA"/>
</dbReference>
<evidence type="ECO:0000313" key="1">
    <source>
        <dbReference type="EMBL" id="KAJ7410127.1"/>
    </source>
</evidence>
<proteinExistence type="predicted"/>
<accession>A0ABQ9D155</accession>
<evidence type="ECO:0000313" key="2">
    <source>
        <dbReference type="Proteomes" id="UP001145742"/>
    </source>
</evidence>
<dbReference type="Proteomes" id="UP001145742">
    <property type="component" value="Unassembled WGS sequence"/>
</dbReference>
<gene>
    <name evidence="1" type="ORF">WISP_110962</name>
</gene>
<reference evidence="1" key="1">
    <citation type="submission" date="2019-10" db="EMBL/GenBank/DDBJ databases">
        <authorList>
            <person name="Soares A.E.R."/>
            <person name="Aleixo A."/>
            <person name="Schneider P."/>
            <person name="Miyaki C.Y."/>
            <person name="Schneider M.P."/>
            <person name="Mello C."/>
            <person name="Vasconcelos A.T.R."/>
        </authorList>
    </citation>
    <scope>NUCLEOTIDE SEQUENCE</scope>
    <source>
        <tissue evidence="1">Muscle</tissue>
    </source>
</reference>
<comment type="caution">
    <text evidence="1">The sequence shown here is derived from an EMBL/GenBank/DDBJ whole genome shotgun (WGS) entry which is preliminary data.</text>
</comment>
<protein>
    <submittedName>
        <fullName evidence="1">Uncharacterized protein</fullName>
    </submittedName>
</protein>
<sequence length="225" mass="25482">MVKGLEGNLYEEQLRSFGLFRLEKRRVRRERHHWGLQHPQEGKWSGRKLGVRLHGNAKTATTLLSLHTKVAGNVPDLVQHCVTIQCASAITICSNDKGRMVNHISVAQLKSPNSSIFLKNLDSMFSNAGETNEEVPQFSMIGCNYHRSNIELKWHQLPAFRKATTGTKGDTLSIPSSSFSPKPQQDYTCITWEETHINAFISISYGDAYSLALVFLRFSLFQQHH</sequence>